<dbReference type="PROSITE" id="PS51780">
    <property type="entry name" value="GW"/>
    <property type="match status" value="1"/>
</dbReference>
<evidence type="ECO:0000259" key="4">
    <source>
        <dbReference type="PROSITE" id="PS51780"/>
    </source>
</evidence>
<feature type="domain" description="GW" evidence="4">
    <location>
        <begin position="233"/>
        <end position="315"/>
    </location>
</feature>
<reference evidence="5 6" key="1">
    <citation type="submission" date="2024-03" db="EMBL/GenBank/DDBJ databases">
        <title>Inconsistent identification of Apilactobacillus kunkeei-related strains obtained by well-developed overall genome related indices.</title>
        <authorList>
            <person name="Maeno S."/>
            <person name="Endo A."/>
        </authorList>
    </citation>
    <scope>NUCLEOTIDE SEQUENCE [LARGE SCALE GENOMIC DNA]</scope>
    <source>
        <strain evidence="5 6">20H-10</strain>
    </source>
</reference>
<evidence type="ECO:0000256" key="2">
    <source>
        <dbReference type="ARBA" id="ARBA00022729"/>
    </source>
</evidence>
<comment type="similarity">
    <text evidence="1">Belongs to the glycosyl hydrolase 25 family.</text>
</comment>
<dbReference type="InterPro" id="IPR002053">
    <property type="entry name" value="Glyco_hydro_25"/>
</dbReference>
<dbReference type="PROSITE" id="PS51904">
    <property type="entry name" value="GLYCOSYL_HYDROL_F25_2"/>
    <property type="match status" value="1"/>
</dbReference>
<keyword evidence="2 3" id="KW-0732">Signal</keyword>
<evidence type="ECO:0000313" key="5">
    <source>
        <dbReference type="EMBL" id="GAA6114911.1"/>
    </source>
</evidence>
<organism evidence="5 6">
    <name type="scientific">Apilactobacillus apinorum</name>
    <dbReference type="NCBI Taxonomy" id="1218495"/>
    <lineage>
        <taxon>Bacteria</taxon>
        <taxon>Bacillati</taxon>
        <taxon>Bacillota</taxon>
        <taxon>Bacilli</taxon>
        <taxon>Lactobacillales</taxon>
        <taxon>Lactobacillaceae</taxon>
        <taxon>Apilactobacillus</taxon>
    </lineage>
</organism>
<dbReference type="Gene3D" id="3.20.20.80">
    <property type="entry name" value="Glycosidases"/>
    <property type="match status" value="1"/>
</dbReference>
<gene>
    <name evidence="5" type="ORF">AP20H10_12740</name>
</gene>
<dbReference type="Proteomes" id="UP001438112">
    <property type="component" value="Unassembled WGS sequence"/>
</dbReference>
<name>A0ABP9ZJD2_9LACO</name>
<dbReference type="SUPFAM" id="SSF82057">
    <property type="entry name" value="Prokaryotic SH3-related domain"/>
    <property type="match status" value="2"/>
</dbReference>
<dbReference type="RefSeq" id="WP_353318527.1">
    <property type="nucleotide sequence ID" value="NZ_BAABVV010000040.1"/>
</dbReference>
<dbReference type="PANTHER" id="PTHR34135">
    <property type="entry name" value="LYSOZYME"/>
    <property type="match status" value="1"/>
</dbReference>
<proteinExistence type="inferred from homology"/>
<dbReference type="InterPro" id="IPR017853">
    <property type="entry name" value="GH"/>
</dbReference>
<keyword evidence="6" id="KW-1185">Reference proteome</keyword>
<feature type="chain" id="PRO_5046140132" description="GW domain-containing protein" evidence="3">
    <location>
        <begin position="31"/>
        <end position="392"/>
    </location>
</feature>
<dbReference type="SUPFAM" id="SSF51445">
    <property type="entry name" value="(Trans)glycosidases"/>
    <property type="match status" value="1"/>
</dbReference>
<protein>
    <recommendedName>
        <fullName evidence="4">GW domain-containing protein</fullName>
    </recommendedName>
</protein>
<feature type="signal peptide" evidence="3">
    <location>
        <begin position="1"/>
        <end position="30"/>
    </location>
</feature>
<evidence type="ECO:0000313" key="6">
    <source>
        <dbReference type="Proteomes" id="UP001438112"/>
    </source>
</evidence>
<evidence type="ECO:0000256" key="1">
    <source>
        <dbReference type="ARBA" id="ARBA00010646"/>
    </source>
</evidence>
<accession>A0ABP9ZJD2</accession>
<dbReference type="Gene3D" id="2.30.30.170">
    <property type="match status" value="2"/>
</dbReference>
<comment type="caution">
    <text evidence="5">The sequence shown here is derived from an EMBL/GenBank/DDBJ whole genome shotgun (WGS) entry which is preliminary data.</text>
</comment>
<dbReference type="EMBL" id="BAABVV010000040">
    <property type="protein sequence ID" value="GAA6114911.1"/>
    <property type="molecule type" value="Genomic_DNA"/>
</dbReference>
<dbReference type="Pfam" id="PF13457">
    <property type="entry name" value="GW"/>
    <property type="match status" value="2"/>
</dbReference>
<dbReference type="PANTHER" id="PTHR34135:SF1">
    <property type="entry name" value="GLYCOSYL HYDROLASE FAMILY 25"/>
    <property type="match status" value="1"/>
</dbReference>
<sequence length="392" mass="45271">MLRLKYVLMIVGVTLVGMFCMSFGSMQSHAAQNNVYDLSEWQGKFTDDQVKKLKDEVPFVILRVQFGSAYYDKTFDNNVALMKKYNVPYGVYSFSQYTDPNDAADEAKALYNRAPDAKFYVNDYEQQTVKTGGTNESTLAWINALRPLVGNRKILFYSYQSFMLNHAAEAISAYDGYWLAAYQTNEPQREHVLWQYTDHYYSPALGQYVDSSILTVKNSGWFIGNTTPKSNAKYEKVNGIFTVRSGATDNFYNHVVGDNKYASKLKVNNEVANYKGKTISYNMKATVNNETYYRTYFDGHLLGWINVKALGPHITYSRINMTKQIKAKNYYNFYNHVVDSHFANTHKLVNGSKYAGKRVHITGRAIKDGWHSYYYKCYYEGKFIGWIYQRAF</sequence>
<dbReference type="InterPro" id="IPR025987">
    <property type="entry name" value="GW_dom"/>
</dbReference>
<evidence type="ECO:0000256" key="3">
    <source>
        <dbReference type="SAM" id="SignalP"/>
    </source>
</evidence>
<dbReference type="InterPro" id="IPR038200">
    <property type="entry name" value="GW_dom_sf"/>
</dbReference>
<dbReference type="Pfam" id="PF01183">
    <property type="entry name" value="Glyco_hydro_25"/>
    <property type="match status" value="1"/>
</dbReference>